<proteinExistence type="predicted"/>
<reference evidence="1" key="1">
    <citation type="submission" date="2020-07" db="EMBL/GenBank/DDBJ databases">
        <title>Dissolved microcystin release linked to lysis of a Microcystis spp. bloom in Lake Erie (USA) attributed to a novel cyanophage.</title>
        <authorList>
            <person name="McKindles K.M."/>
            <person name="Manes M.A."/>
            <person name="DeMarco J.R."/>
            <person name="McClure A."/>
            <person name="McKay R.M."/>
            <person name="Davis T.W."/>
            <person name="Bullerjahn G.S."/>
        </authorList>
    </citation>
    <scope>NUCLEOTIDE SEQUENCE</scope>
</reference>
<organism evidence="1">
    <name type="scientific">Bacteriophage sp</name>
    <dbReference type="NCBI Taxonomy" id="38018"/>
    <lineage>
        <taxon>Viruses</taxon>
    </lineage>
</organism>
<protein>
    <submittedName>
        <fullName evidence="1">Uncharacterized protein</fullName>
    </submittedName>
</protein>
<sequence>MSNQILELNRSDNLTPSRDTRFFISGVYGFGEDPPTREADLAAAVVLGDTTLTVATGGFGRILYPGTLIYLGASSTDYVVVRTKTTSAQTAIQIEPAKVAATLATPAQKCTLKSWVPLISAKTFNVDTSTTEVSDSVFTEIAVEKFISEIMSTGSVSGAIVHGDPGYEIVKAAEQKGARIYLEIIYMGQRGGLGFQAHVSQNVNGDKGSYLQGNITLTISGNVFDIKPMATSPFSPNVADDLN</sequence>
<accession>A0A7G9A4G8</accession>
<dbReference type="EMBL" id="MT840187">
    <property type="protein sequence ID" value="QNL31641.1"/>
    <property type="molecule type" value="Genomic_DNA"/>
</dbReference>
<name>A0A7G9A4G8_9VIRU</name>
<evidence type="ECO:0000313" key="1">
    <source>
        <dbReference type="EMBL" id="QNL31641.1"/>
    </source>
</evidence>